<evidence type="ECO:0000256" key="1">
    <source>
        <dbReference type="ARBA" id="ARBA00001947"/>
    </source>
</evidence>
<dbReference type="GO" id="GO:0004222">
    <property type="term" value="F:metalloendopeptidase activity"/>
    <property type="evidence" value="ECO:0007669"/>
    <property type="project" value="UniProtKB-EC"/>
</dbReference>
<evidence type="ECO:0000256" key="3">
    <source>
        <dbReference type="ARBA" id="ARBA00023049"/>
    </source>
</evidence>
<comment type="cofactor">
    <cofactor evidence="1">
        <name>Zn(2+)</name>
        <dbReference type="ChEBI" id="CHEBI:29105"/>
    </cofactor>
</comment>
<dbReference type="Pfam" id="PF05193">
    <property type="entry name" value="Peptidase_M16_C"/>
    <property type="match status" value="1"/>
</dbReference>
<evidence type="ECO:0000259" key="5">
    <source>
        <dbReference type="Pfam" id="PF00675"/>
    </source>
</evidence>
<dbReference type="AlphaFoldDB" id="A0A094Z2M9"/>
<dbReference type="PATRIC" id="fig|556287.9.peg.974"/>
<dbReference type="FunFam" id="3.30.830.10:FF:000008">
    <property type="entry name" value="Mitochondrial-processing peptidase subunit beta"/>
    <property type="match status" value="1"/>
</dbReference>
<proteinExistence type="inferred from homology"/>
<dbReference type="PANTHER" id="PTHR11851">
    <property type="entry name" value="METALLOPROTEASE"/>
    <property type="match status" value="1"/>
</dbReference>
<dbReference type="EMBL" id="JMTK01000002">
    <property type="protein sequence ID" value="KJZ82210.1"/>
    <property type="molecule type" value="Genomic_DNA"/>
</dbReference>
<evidence type="ECO:0000259" key="6">
    <source>
        <dbReference type="Pfam" id="PF05193"/>
    </source>
</evidence>
<dbReference type="InterPro" id="IPR001431">
    <property type="entry name" value="Pept_M16_Zn_BS"/>
</dbReference>
<dbReference type="InterPro" id="IPR007863">
    <property type="entry name" value="Peptidase_M16_C"/>
</dbReference>
<keyword evidence="8" id="KW-1185">Reference proteome</keyword>
<dbReference type="Gene3D" id="3.30.830.10">
    <property type="entry name" value="Metalloenzyme, LuxS/M16 peptidase-like"/>
    <property type="match status" value="2"/>
</dbReference>
<gene>
    <name evidence="7" type="ORF">DJ66_0952</name>
</gene>
<comment type="similarity">
    <text evidence="2 4">Belongs to the peptidase M16 family.</text>
</comment>
<accession>A0A094Z2M9</accession>
<keyword evidence="7" id="KW-0378">Hydrolase</keyword>
<feature type="domain" description="Peptidase M16 N-terminal" evidence="5">
    <location>
        <begin position="14"/>
        <end position="159"/>
    </location>
</feature>
<dbReference type="InterPro" id="IPR011765">
    <property type="entry name" value="Pept_M16_N"/>
</dbReference>
<dbReference type="GO" id="GO:0046872">
    <property type="term" value="F:metal ion binding"/>
    <property type="evidence" value="ECO:0007669"/>
    <property type="project" value="InterPro"/>
</dbReference>
<dbReference type="PROSITE" id="PS00143">
    <property type="entry name" value="INSULINASE"/>
    <property type="match status" value="1"/>
</dbReference>
<protein>
    <submittedName>
        <fullName evidence="7">Mitochondrial processing peptidase-like protein</fullName>
        <ecNumber evidence="7">3.4.24.64</ecNumber>
    </submittedName>
</protein>
<organism evidence="7 8">
    <name type="scientific">Candidatus Liberibacter solanacearum</name>
    <dbReference type="NCBI Taxonomy" id="556287"/>
    <lineage>
        <taxon>Bacteria</taxon>
        <taxon>Pseudomonadati</taxon>
        <taxon>Pseudomonadota</taxon>
        <taxon>Alphaproteobacteria</taxon>
        <taxon>Hyphomicrobiales</taxon>
        <taxon>Rhizobiaceae</taxon>
        <taxon>Liberibacter</taxon>
    </lineage>
</organism>
<dbReference type="InterPro" id="IPR050361">
    <property type="entry name" value="MPP/UQCRC_Complex"/>
</dbReference>
<dbReference type="SUPFAM" id="SSF63411">
    <property type="entry name" value="LuxS/MPP-like metallohydrolase"/>
    <property type="match status" value="2"/>
</dbReference>
<dbReference type="InterPro" id="IPR011249">
    <property type="entry name" value="Metalloenz_LuxS/M16"/>
</dbReference>
<dbReference type="RefSeq" id="WP_034441276.1">
    <property type="nucleotide sequence ID" value="NZ_JMTK01000002.1"/>
</dbReference>
<dbReference type="EC" id="3.4.24.64" evidence="7"/>
<keyword evidence="3" id="KW-0482">Metalloprotease</keyword>
<dbReference type="GO" id="GO:0006508">
    <property type="term" value="P:proteolysis"/>
    <property type="evidence" value="ECO:0007669"/>
    <property type="project" value="InterPro"/>
</dbReference>
<dbReference type="Proteomes" id="UP000033731">
    <property type="component" value="Unassembled WGS sequence"/>
</dbReference>
<evidence type="ECO:0000256" key="2">
    <source>
        <dbReference type="ARBA" id="ARBA00007261"/>
    </source>
</evidence>
<evidence type="ECO:0000313" key="8">
    <source>
        <dbReference type="Proteomes" id="UP000033731"/>
    </source>
</evidence>
<keyword evidence="3" id="KW-0645">Protease</keyword>
<sequence length="424" mass="47458">MNLRISKTSSGITVITEVMPHLKSAFVGVNIRSGSRDEREEEHGMAHFLEHMLFKGTSRRTSKDIVEEIEKVGGDINAYTSVEHTSYHARVLKDDVPLALDIIGDMLSNSSFNPSDIERERSVVLEEIGMSEDNPWSFLYDHFLEIVWKNQIIGRSILGKPDTVTSFGSEKIISYISRNYTANRIYVVCVGSVDHDACLRQVENYFNVYPAVTKEENIKPAVYVGGEYIQKRDLAEEHIALGFKGCAYQSRDFYPTKILTSILGGGMSSRLFQEVREKRGLCYSISAHHNNFSDNGVFCISAATAKENLVELISAIVEVIHSLLKGIEQSEISKVCAKIRAQLIINQEDSDFRASEISKQVMFCGHVLCNEEIIDTISAITCADIIEIAERIFSSVPTIAILGPPINHIPSSSELMHNLKIRDF</sequence>
<evidence type="ECO:0000256" key="4">
    <source>
        <dbReference type="RuleBase" id="RU004447"/>
    </source>
</evidence>
<evidence type="ECO:0000313" key="7">
    <source>
        <dbReference type="EMBL" id="KJZ82210.1"/>
    </source>
</evidence>
<reference evidence="7 8" key="1">
    <citation type="journal article" date="2015" name="Phytopathology">
        <title>Genomes of Candidatus Liberibacter solanacearum haplotype A from New Zealand and the USA suggest significant genome plasticity in the species.</title>
        <authorList>
            <person name="Thompson S.M."/>
            <person name="Johnson C.P."/>
            <person name="Lu A.Y."/>
            <person name="Frampton R.A."/>
            <person name="Sullivan K.L."/>
            <person name="Fiers M.W."/>
            <person name="Crowhurst R.N."/>
            <person name="Pitman A.R."/>
            <person name="Scott I."/>
            <person name="Gudmestad N.C."/>
            <person name="Smith G.R."/>
        </authorList>
    </citation>
    <scope>NUCLEOTIDE SEQUENCE [LARGE SCALE GENOMIC DNA]</scope>
    <source>
        <strain evidence="7 8">LsoNZ1</strain>
    </source>
</reference>
<dbReference type="Pfam" id="PF00675">
    <property type="entry name" value="Peptidase_M16"/>
    <property type="match status" value="1"/>
</dbReference>
<comment type="caution">
    <text evidence="7">The sequence shown here is derived from an EMBL/GenBank/DDBJ whole genome shotgun (WGS) entry which is preliminary data.</text>
</comment>
<dbReference type="PANTHER" id="PTHR11851:SF49">
    <property type="entry name" value="MITOCHONDRIAL-PROCESSING PEPTIDASE SUBUNIT ALPHA"/>
    <property type="match status" value="1"/>
</dbReference>
<feature type="domain" description="Peptidase M16 C-terminal" evidence="6">
    <location>
        <begin position="169"/>
        <end position="336"/>
    </location>
</feature>
<name>A0A094Z2M9_9HYPH</name>